<feature type="transmembrane region" description="Helical" evidence="1">
    <location>
        <begin position="68"/>
        <end position="89"/>
    </location>
</feature>
<accession>A0AA85J951</accession>
<feature type="transmembrane region" description="Helical" evidence="1">
    <location>
        <begin position="42"/>
        <end position="61"/>
    </location>
</feature>
<feature type="transmembrane region" description="Helical" evidence="1">
    <location>
        <begin position="119"/>
        <end position="145"/>
    </location>
</feature>
<keyword evidence="1" id="KW-0472">Membrane</keyword>
<name>A0AA85J951_TRIRE</name>
<keyword evidence="1" id="KW-0812">Transmembrane</keyword>
<proteinExistence type="predicted"/>
<feature type="transmembrane region" description="Helical" evidence="1">
    <location>
        <begin position="95"/>
        <end position="112"/>
    </location>
</feature>
<organism evidence="2 3">
    <name type="scientific">Trichobilharzia regenti</name>
    <name type="common">Nasal bird schistosome</name>
    <dbReference type="NCBI Taxonomy" id="157069"/>
    <lineage>
        <taxon>Eukaryota</taxon>
        <taxon>Metazoa</taxon>
        <taxon>Spiralia</taxon>
        <taxon>Lophotrochozoa</taxon>
        <taxon>Platyhelminthes</taxon>
        <taxon>Trematoda</taxon>
        <taxon>Digenea</taxon>
        <taxon>Strigeidida</taxon>
        <taxon>Schistosomatoidea</taxon>
        <taxon>Schistosomatidae</taxon>
        <taxon>Trichobilharzia</taxon>
    </lineage>
</organism>
<dbReference type="Proteomes" id="UP000050795">
    <property type="component" value="Unassembled WGS sequence"/>
</dbReference>
<evidence type="ECO:0000313" key="3">
    <source>
        <dbReference type="WBParaSite" id="TREG1_138910.1"/>
    </source>
</evidence>
<keyword evidence="2" id="KW-1185">Reference proteome</keyword>
<keyword evidence="1" id="KW-1133">Transmembrane helix</keyword>
<protein>
    <submittedName>
        <fullName evidence="3">Uncharacterized protein</fullName>
    </submittedName>
</protein>
<evidence type="ECO:0000313" key="2">
    <source>
        <dbReference type="Proteomes" id="UP000050795"/>
    </source>
</evidence>
<sequence>MSANDQPFQNKASEISFLMKLIMNFLFFRSEKYFAMKLCFKFYFRALLFVIVLILSLKYCINWRIEQIFLAILLLLWSSEVCLVDCKVICLKCSYLFMFTILEDLLMIIIFFMRRRLKIIVAIVLAVLSIICAVFLVVLTFIPWYEDLCKMMAGGFLNTSMCLMIVVAANQLKSV</sequence>
<reference evidence="3" key="2">
    <citation type="submission" date="2023-11" db="UniProtKB">
        <authorList>
            <consortium name="WormBaseParasite"/>
        </authorList>
    </citation>
    <scope>IDENTIFICATION</scope>
</reference>
<dbReference type="WBParaSite" id="TREG1_138910.1">
    <property type="protein sequence ID" value="TREG1_138910.1"/>
    <property type="gene ID" value="TREG1_138910"/>
</dbReference>
<reference evidence="2" key="1">
    <citation type="submission" date="2022-06" db="EMBL/GenBank/DDBJ databases">
        <authorList>
            <person name="Berger JAMES D."/>
            <person name="Berger JAMES D."/>
        </authorList>
    </citation>
    <scope>NUCLEOTIDE SEQUENCE [LARGE SCALE GENOMIC DNA]</scope>
</reference>
<dbReference type="AlphaFoldDB" id="A0AA85J951"/>
<feature type="transmembrane region" description="Helical" evidence="1">
    <location>
        <begin position="151"/>
        <end position="169"/>
    </location>
</feature>
<evidence type="ECO:0000256" key="1">
    <source>
        <dbReference type="SAM" id="Phobius"/>
    </source>
</evidence>